<evidence type="ECO:0000313" key="1">
    <source>
        <dbReference type="EMBL" id="KIM50522.1"/>
    </source>
</evidence>
<proteinExistence type="predicted"/>
<name>A0A0C2ZBW8_9AGAM</name>
<sequence>MDAIFPKPTNAVFSCIFVDINTKYLWIILSGYECRNYGEFKKTFSVHTNGDEGFCYATWIPCTISTRVILGLPHQPFHISAPKAETTSQIHTRRVTGLRETFASWLLDKLKQEKAPCAGWHSCVLPGSYWLSDGRAPLWHHGSFAHPTSGEAKM</sequence>
<dbReference type="HOGENOM" id="CLU_1705304_0_0_1"/>
<dbReference type="EMBL" id="KN822395">
    <property type="protein sequence ID" value="KIM50522.1"/>
    <property type="molecule type" value="Genomic_DNA"/>
</dbReference>
<reference evidence="1 2" key="1">
    <citation type="submission" date="2014-04" db="EMBL/GenBank/DDBJ databases">
        <authorList>
            <consortium name="DOE Joint Genome Institute"/>
            <person name="Kuo A."/>
            <person name="Kohler A."/>
            <person name="Nagy L.G."/>
            <person name="Floudas D."/>
            <person name="Copeland A."/>
            <person name="Barry K.W."/>
            <person name="Cichocki N."/>
            <person name="Veneault-Fourrey C."/>
            <person name="LaButti K."/>
            <person name="Lindquist E.A."/>
            <person name="Lipzen A."/>
            <person name="Lundell T."/>
            <person name="Morin E."/>
            <person name="Murat C."/>
            <person name="Sun H."/>
            <person name="Tunlid A."/>
            <person name="Henrissat B."/>
            <person name="Grigoriev I.V."/>
            <person name="Hibbett D.S."/>
            <person name="Martin F."/>
            <person name="Nordberg H.P."/>
            <person name="Cantor M.N."/>
            <person name="Hua S.X."/>
        </authorList>
    </citation>
    <scope>NUCLEOTIDE SEQUENCE [LARGE SCALE GENOMIC DNA]</scope>
    <source>
        <strain evidence="1 2">Foug A</strain>
    </source>
</reference>
<accession>A0A0C2ZBW8</accession>
<dbReference type="InParanoid" id="A0A0C2ZBW8"/>
<keyword evidence="2" id="KW-1185">Reference proteome</keyword>
<organism evidence="1 2">
    <name type="scientific">Scleroderma citrinum Foug A</name>
    <dbReference type="NCBI Taxonomy" id="1036808"/>
    <lineage>
        <taxon>Eukaryota</taxon>
        <taxon>Fungi</taxon>
        <taxon>Dikarya</taxon>
        <taxon>Basidiomycota</taxon>
        <taxon>Agaricomycotina</taxon>
        <taxon>Agaricomycetes</taxon>
        <taxon>Agaricomycetidae</taxon>
        <taxon>Boletales</taxon>
        <taxon>Sclerodermatineae</taxon>
        <taxon>Sclerodermataceae</taxon>
        <taxon>Scleroderma</taxon>
    </lineage>
</organism>
<reference evidence="2" key="2">
    <citation type="submission" date="2015-01" db="EMBL/GenBank/DDBJ databases">
        <title>Evolutionary Origins and Diversification of the Mycorrhizal Mutualists.</title>
        <authorList>
            <consortium name="DOE Joint Genome Institute"/>
            <consortium name="Mycorrhizal Genomics Consortium"/>
            <person name="Kohler A."/>
            <person name="Kuo A."/>
            <person name="Nagy L.G."/>
            <person name="Floudas D."/>
            <person name="Copeland A."/>
            <person name="Barry K.W."/>
            <person name="Cichocki N."/>
            <person name="Veneault-Fourrey C."/>
            <person name="LaButti K."/>
            <person name="Lindquist E.A."/>
            <person name="Lipzen A."/>
            <person name="Lundell T."/>
            <person name="Morin E."/>
            <person name="Murat C."/>
            <person name="Riley R."/>
            <person name="Ohm R."/>
            <person name="Sun H."/>
            <person name="Tunlid A."/>
            <person name="Henrissat B."/>
            <person name="Grigoriev I.V."/>
            <person name="Hibbett D.S."/>
            <person name="Martin F."/>
        </authorList>
    </citation>
    <scope>NUCLEOTIDE SEQUENCE [LARGE SCALE GENOMIC DNA]</scope>
    <source>
        <strain evidence="2">Foug A</strain>
    </source>
</reference>
<dbReference type="AlphaFoldDB" id="A0A0C2ZBW8"/>
<dbReference type="Proteomes" id="UP000053989">
    <property type="component" value="Unassembled WGS sequence"/>
</dbReference>
<protein>
    <submittedName>
        <fullName evidence="1">Uncharacterized protein</fullName>
    </submittedName>
</protein>
<gene>
    <name evidence="1" type="ORF">SCLCIDRAFT_807493</name>
</gene>
<evidence type="ECO:0000313" key="2">
    <source>
        <dbReference type="Proteomes" id="UP000053989"/>
    </source>
</evidence>